<evidence type="ECO:0000313" key="2">
    <source>
        <dbReference type="EMBL" id="GEL19920.1"/>
    </source>
</evidence>
<keyword evidence="1" id="KW-1133">Transmembrane helix</keyword>
<keyword evidence="3" id="KW-1185">Reference proteome</keyword>
<dbReference type="AlphaFoldDB" id="A0A511D549"/>
<dbReference type="STRING" id="1123024.GCA_000423625_01881"/>
<accession>A0A511D549</accession>
<feature type="transmembrane region" description="Helical" evidence="1">
    <location>
        <begin position="113"/>
        <end position="133"/>
    </location>
</feature>
<keyword evidence="1" id="KW-0472">Membrane</keyword>
<reference evidence="2 3" key="1">
    <citation type="submission" date="2019-07" db="EMBL/GenBank/DDBJ databases">
        <title>Whole genome shotgun sequence of Pseudonocardia asaccharolytica NBRC 16224.</title>
        <authorList>
            <person name="Hosoyama A."/>
            <person name="Uohara A."/>
            <person name="Ohji S."/>
            <person name="Ichikawa N."/>
        </authorList>
    </citation>
    <scope>NUCLEOTIDE SEQUENCE [LARGE SCALE GENOMIC DNA]</scope>
    <source>
        <strain evidence="2 3">NBRC 16224</strain>
    </source>
</reference>
<organism evidence="2 3">
    <name type="scientific">Pseudonocardia asaccharolytica DSM 44247 = NBRC 16224</name>
    <dbReference type="NCBI Taxonomy" id="1123024"/>
    <lineage>
        <taxon>Bacteria</taxon>
        <taxon>Bacillati</taxon>
        <taxon>Actinomycetota</taxon>
        <taxon>Actinomycetes</taxon>
        <taxon>Pseudonocardiales</taxon>
        <taxon>Pseudonocardiaceae</taxon>
        <taxon>Pseudonocardia</taxon>
    </lineage>
</organism>
<evidence type="ECO:0000313" key="3">
    <source>
        <dbReference type="Proteomes" id="UP000321328"/>
    </source>
</evidence>
<proteinExistence type="predicted"/>
<evidence type="ECO:0000256" key="1">
    <source>
        <dbReference type="SAM" id="Phobius"/>
    </source>
</evidence>
<protein>
    <submittedName>
        <fullName evidence="2">Uncharacterized protein</fullName>
    </submittedName>
</protein>
<gene>
    <name evidence="2" type="ORF">PA7_37570</name>
</gene>
<dbReference type="EMBL" id="BJVI01000050">
    <property type="protein sequence ID" value="GEL19920.1"/>
    <property type="molecule type" value="Genomic_DNA"/>
</dbReference>
<name>A0A511D549_9PSEU</name>
<sequence>MKIDVSAPGAAIRAVAAAETAILAAAGQGPSGLVRRSVGTIRPSRATSQTGHTGEAFMTSTRPALRTRRVPAHALRARSEVESRAQFRCLVEPTRTPPLPADRRGGRRSLSTMLARAGGALCVLTVVLVYVLVMQQLAIPAG</sequence>
<keyword evidence="1" id="KW-0812">Transmembrane</keyword>
<comment type="caution">
    <text evidence="2">The sequence shown here is derived from an EMBL/GenBank/DDBJ whole genome shotgun (WGS) entry which is preliminary data.</text>
</comment>
<dbReference type="Proteomes" id="UP000321328">
    <property type="component" value="Unassembled WGS sequence"/>
</dbReference>